<reference evidence="3" key="1">
    <citation type="journal article" date="2023" name="Mol. Phylogenet. Evol.">
        <title>Genome-scale phylogeny and comparative genomics of the fungal order Sordariales.</title>
        <authorList>
            <person name="Hensen N."/>
            <person name="Bonometti L."/>
            <person name="Westerberg I."/>
            <person name="Brannstrom I.O."/>
            <person name="Guillou S."/>
            <person name="Cros-Aarteil S."/>
            <person name="Calhoun S."/>
            <person name="Haridas S."/>
            <person name="Kuo A."/>
            <person name="Mondo S."/>
            <person name="Pangilinan J."/>
            <person name="Riley R."/>
            <person name="LaButti K."/>
            <person name="Andreopoulos B."/>
            <person name="Lipzen A."/>
            <person name="Chen C."/>
            <person name="Yan M."/>
            <person name="Daum C."/>
            <person name="Ng V."/>
            <person name="Clum A."/>
            <person name="Steindorff A."/>
            <person name="Ohm R.A."/>
            <person name="Martin F."/>
            <person name="Silar P."/>
            <person name="Natvig D.O."/>
            <person name="Lalanne C."/>
            <person name="Gautier V."/>
            <person name="Ament-Velasquez S.L."/>
            <person name="Kruys A."/>
            <person name="Hutchinson M.I."/>
            <person name="Powell A.J."/>
            <person name="Barry K."/>
            <person name="Miller A.N."/>
            <person name="Grigoriev I.V."/>
            <person name="Debuchy R."/>
            <person name="Gladieux P."/>
            <person name="Hiltunen Thoren M."/>
            <person name="Johannesson H."/>
        </authorList>
    </citation>
    <scope>NUCLEOTIDE SEQUENCE</scope>
    <source>
        <strain evidence="3">CBS 118394</strain>
    </source>
</reference>
<feature type="domain" description="SET" evidence="2">
    <location>
        <begin position="404"/>
        <end position="580"/>
    </location>
</feature>
<evidence type="ECO:0000259" key="2">
    <source>
        <dbReference type="PROSITE" id="PS50280"/>
    </source>
</evidence>
<gene>
    <name evidence="3" type="ORF">B0H66DRAFT_469201</name>
</gene>
<dbReference type="InterPro" id="IPR046341">
    <property type="entry name" value="SET_dom_sf"/>
</dbReference>
<keyword evidence="4" id="KW-1185">Reference proteome</keyword>
<organism evidence="3 4">
    <name type="scientific">Apodospora peruviana</name>
    <dbReference type="NCBI Taxonomy" id="516989"/>
    <lineage>
        <taxon>Eukaryota</taxon>
        <taxon>Fungi</taxon>
        <taxon>Dikarya</taxon>
        <taxon>Ascomycota</taxon>
        <taxon>Pezizomycotina</taxon>
        <taxon>Sordariomycetes</taxon>
        <taxon>Sordariomycetidae</taxon>
        <taxon>Sordariales</taxon>
        <taxon>Lasiosphaeriaceae</taxon>
        <taxon>Apodospora</taxon>
    </lineage>
</organism>
<dbReference type="EMBL" id="JAUEDM010000001">
    <property type="protein sequence ID" value="KAK3331463.1"/>
    <property type="molecule type" value="Genomic_DNA"/>
</dbReference>
<comment type="caution">
    <text evidence="3">The sequence shown here is derived from an EMBL/GenBank/DDBJ whole genome shotgun (WGS) entry which is preliminary data.</text>
</comment>
<evidence type="ECO:0000313" key="4">
    <source>
        <dbReference type="Proteomes" id="UP001283341"/>
    </source>
</evidence>
<dbReference type="Pfam" id="PF00856">
    <property type="entry name" value="SET"/>
    <property type="match status" value="1"/>
</dbReference>
<dbReference type="SUPFAM" id="SSF82199">
    <property type="entry name" value="SET domain"/>
    <property type="match status" value="1"/>
</dbReference>
<name>A0AAE0IUD8_9PEZI</name>
<dbReference type="Gene3D" id="1.25.40.10">
    <property type="entry name" value="Tetratricopeptide repeat domain"/>
    <property type="match status" value="1"/>
</dbReference>
<accession>A0AAE0IUD8</accession>
<evidence type="ECO:0000313" key="3">
    <source>
        <dbReference type="EMBL" id="KAK3331463.1"/>
    </source>
</evidence>
<dbReference type="PROSITE" id="PS50280">
    <property type="entry name" value="SET"/>
    <property type="match status" value="1"/>
</dbReference>
<dbReference type="InterPro" id="IPR011990">
    <property type="entry name" value="TPR-like_helical_dom_sf"/>
</dbReference>
<feature type="region of interest" description="Disordered" evidence="1">
    <location>
        <begin position="83"/>
        <end position="116"/>
    </location>
</feature>
<dbReference type="Proteomes" id="UP001283341">
    <property type="component" value="Unassembled WGS sequence"/>
</dbReference>
<evidence type="ECO:0000256" key="1">
    <source>
        <dbReference type="SAM" id="MobiDB-lite"/>
    </source>
</evidence>
<protein>
    <recommendedName>
        <fullName evidence="2">SET domain-containing protein</fullName>
    </recommendedName>
</protein>
<reference evidence="3" key="2">
    <citation type="submission" date="2023-06" db="EMBL/GenBank/DDBJ databases">
        <authorList>
            <consortium name="Lawrence Berkeley National Laboratory"/>
            <person name="Haridas S."/>
            <person name="Hensen N."/>
            <person name="Bonometti L."/>
            <person name="Westerberg I."/>
            <person name="Brannstrom I.O."/>
            <person name="Guillou S."/>
            <person name="Cros-Aarteil S."/>
            <person name="Calhoun S."/>
            <person name="Kuo A."/>
            <person name="Mondo S."/>
            <person name="Pangilinan J."/>
            <person name="Riley R."/>
            <person name="Labutti K."/>
            <person name="Andreopoulos B."/>
            <person name="Lipzen A."/>
            <person name="Chen C."/>
            <person name="Yanf M."/>
            <person name="Daum C."/>
            <person name="Ng V."/>
            <person name="Clum A."/>
            <person name="Steindorff A."/>
            <person name="Ohm R."/>
            <person name="Martin F."/>
            <person name="Silar P."/>
            <person name="Natvig D."/>
            <person name="Lalanne C."/>
            <person name="Gautier V."/>
            <person name="Ament-Velasquez S.L."/>
            <person name="Kruys A."/>
            <person name="Hutchinson M.I."/>
            <person name="Powell A.J."/>
            <person name="Barry K."/>
            <person name="Miller A.N."/>
            <person name="Grigoriev I.V."/>
            <person name="Debuchy R."/>
            <person name="Gladieux P."/>
            <person name="Thoren M.H."/>
            <person name="Johannesson H."/>
        </authorList>
    </citation>
    <scope>NUCLEOTIDE SEQUENCE</scope>
    <source>
        <strain evidence="3">CBS 118394</strain>
    </source>
</reference>
<dbReference type="AlphaFoldDB" id="A0AAE0IUD8"/>
<dbReference type="PANTHER" id="PTHR47643:SF2">
    <property type="entry name" value="TPR DOMAIN PROTEIN (AFU_ORTHOLOGUE AFUA_5G12710)"/>
    <property type="match status" value="1"/>
</dbReference>
<sequence>MPFGIPLEIASLLPPPAWPSDAFATRRPPIEYSSKQTEFLSPPTEYELHDVTDNSLTESLNLNESLVPPSEFEYPLKDVADILETAPHPPPTQYPWDHATPPQSSEHSSCPRTDDGLPPLTPCIKPLAKLNKTMINELVPRKHHKESYLLVRTVTPQYTTLTDALTVIAEDEKRDVLMVQLYHQEEGSAAEEDVKKGTVLMIKEPYLRVSPRRMEVSIEHPCEVIFLAGNDERIPEQWRRESAEQSEVDTVLAWCTKASDHMIREEYRSAIACYNRALCCSASTEMSYLLWTARADAFLKAERFDDAVADVDKCPPTSRGLLRKAQALYNLRRYRECMYVLGAQNLLEDPNRHIEDDQVAQDLLNRATRCFVKEGTLGKYEFRQLQEEAAELKPPQLDHGTYVGPVEIRESKISGRGLFVTKAVKAGDLLLCEKAFQCGTYNKQPEAGRERVSDILDMTIRKLHRNPSLIPHITKLYHGSYEAVQLPEKVDGVPVVDTFLMAEIIALNVLSCPNPSTKKAQEQTEAEPRSQAWGWGLWEWGSYVNHSCNGNVKRSFIGDMLIVRATRHLDPNTELTWPYIPRGSHTTAWVQDKLFATWGFKCKCTICEDDQRDPCVTTDRMRLVALLGSRIESLTTKNQVIDEVDWCVARLADTYQRPAGEVPRLQTFEAICTGVERLEQLEFMPGDDDFGLKEIKLRLEALEALGYVIDFASRVDKNSMVPKFVVREWGLWYRGVIQHWEFFRVFYHALGQKFAEEYVRKVYRMVYGEDETIDELL</sequence>
<dbReference type="PANTHER" id="PTHR47643">
    <property type="entry name" value="TPR DOMAIN PROTEIN (AFU_ORTHOLOGUE AFUA_5G12710)"/>
    <property type="match status" value="1"/>
</dbReference>
<dbReference type="SUPFAM" id="SSF48452">
    <property type="entry name" value="TPR-like"/>
    <property type="match status" value="1"/>
</dbReference>
<dbReference type="InterPro" id="IPR001214">
    <property type="entry name" value="SET_dom"/>
</dbReference>
<dbReference type="SMART" id="SM00317">
    <property type="entry name" value="SET"/>
    <property type="match status" value="1"/>
</dbReference>
<dbReference type="InterPro" id="IPR053209">
    <property type="entry name" value="Gramillin-biosynth_MTr"/>
</dbReference>
<feature type="compositionally biased region" description="Polar residues" evidence="1">
    <location>
        <begin position="101"/>
        <end position="111"/>
    </location>
</feature>
<proteinExistence type="predicted"/>
<dbReference type="Gene3D" id="2.170.270.10">
    <property type="entry name" value="SET domain"/>
    <property type="match status" value="1"/>
</dbReference>